<organism evidence="1 2">
    <name type="scientific">Undibacterium danionis</name>
    <dbReference type="NCBI Taxonomy" id="1812100"/>
    <lineage>
        <taxon>Bacteria</taxon>
        <taxon>Pseudomonadati</taxon>
        <taxon>Pseudomonadota</taxon>
        <taxon>Betaproteobacteria</taxon>
        <taxon>Burkholderiales</taxon>
        <taxon>Oxalobacteraceae</taxon>
        <taxon>Undibacterium</taxon>
    </lineage>
</organism>
<gene>
    <name evidence="1" type="ORF">ACFFJH_07760</name>
</gene>
<reference evidence="1 2" key="1">
    <citation type="submission" date="2024-09" db="EMBL/GenBank/DDBJ databases">
        <authorList>
            <person name="Sun Q."/>
            <person name="Mori K."/>
        </authorList>
    </citation>
    <scope>NUCLEOTIDE SEQUENCE [LARGE SCALE GENOMIC DNA]</scope>
    <source>
        <strain evidence="1 2">CCM 8677</strain>
    </source>
</reference>
<protein>
    <submittedName>
        <fullName evidence="1">DUF1804 family protein</fullName>
    </submittedName>
</protein>
<evidence type="ECO:0000313" key="1">
    <source>
        <dbReference type="EMBL" id="MFC0349700.1"/>
    </source>
</evidence>
<keyword evidence="2" id="KW-1185">Reference proteome</keyword>
<proteinExistence type="predicted"/>
<dbReference type="RefSeq" id="WP_390211458.1">
    <property type="nucleotide sequence ID" value="NZ_JBHLXJ010000008.1"/>
</dbReference>
<dbReference type="EMBL" id="JBHLXJ010000008">
    <property type="protein sequence ID" value="MFC0349700.1"/>
    <property type="molecule type" value="Genomic_DNA"/>
</dbReference>
<dbReference type="InterPro" id="IPR014926">
    <property type="entry name" value="Phage_D3112_Orf24"/>
</dbReference>
<dbReference type="Proteomes" id="UP001589844">
    <property type="component" value="Unassembled WGS sequence"/>
</dbReference>
<comment type="caution">
    <text evidence="1">The sequence shown here is derived from an EMBL/GenBank/DDBJ whole genome shotgun (WGS) entry which is preliminary data.</text>
</comment>
<sequence length="166" mass="18254">MAHPAETRDKVRRAYVFDRLSLELAAVKVGVSYGTASRWKAAASEQGDDWDKAQAAQLMAGGAIEDIGRQMLAGLVIQYQSSMEELTKDSKLNPTIKVQLLASLADAFNKTISASKRLLPETSELATAMEVMQNLATFVRQRYPQHANAFTEILEPFGEELGKTYG</sequence>
<dbReference type="Pfam" id="PF08822">
    <property type="entry name" value="DUF1804"/>
    <property type="match status" value="1"/>
</dbReference>
<evidence type="ECO:0000313" key="2">
    <source>
        <dbReference type="Proteomes" id="UP001589844"/>
    </source>
</evidence>
<accession>A0ABV6ID03</accession>
<name>A0ABV6ID03_9BURK</name>